<feature type="coiled-coil region" evidence="1">
    <location>
        <begin position="55"/>
        <end position="99"/>
    </location>
</feature>
<dbReference type="GO" id="GO:0008360">
    <property type="term" value="P:regulation of cell shape"/>
    <property type="evidence" value="ECO:0007669"/>
    <property type="project" value="InterPro"/>
</dbReference>
<keyword evidence="2" id="KW-0472">Membrane</keyword>
<dbReference type="NCBIfam" id="NF010507">
    <property type="entry name" value="PRK13922.10-6"/>
    <property type="match status" value="1"/>
</dbReference>
<evidence type="ECO:0000256" key="2">
    <source>
        <dbReference type="SAM" id="Phobius"/>
    </source>
</evidence>
<protein>
    <submittedName>
        <fullName evidence="4">Rod shape-determining protein MreC</fullName>
    </submittedName>
</protein>
<dbReference type="InterPro" id="IPR007221">
    <property type="entry name" value="MreC"/>
</dbReference>
<feature type="domain" description="Rod shape-determining protein MreC beta-barrel core" evidence="3">
    <location>
        <begin position="150"/>
        <end position="241"/>
    </location>
</feature>
<feature type="transmembrane region" description="Helical" evidence="2">
    <location>
        <begin position="5"/>
        <end position="22"/>
    </location>
</feature>
<dbReference type="Pfam" id="PF04085">
    <property type="entry name" value="MreC"/>
    <property type="match status" value="1"/>
</dbReference>
<keyword evidence="5" id="KW-1185">Reference proteome</keyword>
<gene>
    <name evidence="4" type="primary">mreC</name>
    <name evidence="4" type="ORF">FJR45_07905</name>
</gene>
<keyword evidence="2" id="KW-1133">Transmembrane helix</keyword>
<evidence type="ECO:0000313" key="5">
    <source>
        <dbReference type="Proteomes" id="UP000593719"/>
    </source>
</evidence>
<reference evidence="4 5" key="1">
    <citation type="submission" date="2019-06" db="EMBL/GenBank/DDBJ databases">
        <title>Sulfurimonas gotlandica sp. nov., a chemoautotrophic and psychrotolerant epsilonproteobacterium isolated from a pelagic redoxcline, and an emended description of the genus Sulfurimonas.</title>
        <authorList>
            <person name="Wang S."/>
            <person name="Jiang L."/>
            <person name="Shao Z."/>
        </authorList>
    </citation>
    <scope>NUCLEOTIDE SEQUENCE [LARGE SCALE GENOMIC DNA]</scope>
    <source>
        <strain evidence="4 5">S2-6</strain>
    </source>
</reference>
<dbReference type="PANTHER" id="PTHR34138:SF1">
    <property type="entry name" value="CELL SHAPE-DETERMINING PROTEIN MREC"/>
    <property type="match status" value="1"/>
</dbReference>
<accession>A0A7M1B2Y4</accession>
<dbReference type="KEGG" id="ssei:FJR45_07905"/>
<dbReference type="GO" id="GO:0005886">
    <property type="term" value="C:plasma membrane"/>
    <property type="evidence" value="ECO:0007669"/>
    <property type="project" value="TreeGrafter"/>
</dbReference>
<organism evidence="4 5">
    <name type="scientific">Sulfurimonas sediminis</name>
    <dbReference type="NCBI Taxonomy" id="2590020"/>
    <lineage>
        <taxon>Bacteria</taxon>
        <taxon>Pseudomonadati</taxon>
        <taxon>Campylobacterota</taxon>
        <taxon>Epsilonproteobacteria</taxon>
        <taxon>Campylobacterales</taxon>
        <taxon>Sulfurimonadaceae</taxon>
        <taxon>Sulfurimonas</taxon>
    </lineage>
</organism>
<evidence type="ECO:0000259" key="3">
    <source>
        <dbReference type="Pfam" id="PF04085"/>
    </source>
</evidence>
<proteinExistence type="predicted"/>
<dbReference type="RefSeq" id="WP_193150063.1">
    <property type="nucleotide sequence ID" value="NZ_CP041235.1"/>
</dbReference>
<keyword evidence="1" id="KW-0175">Coiled coil</keyword>
<dbReference type="EMBL" id="CP041235">
    <property type="protein sequence ID" value="QOP43876.1"/>
    <property type="molecule type" value="Genomic_DNA"/>
</dbReference>
<keyword evidence="2" id="KW-0812">Transmembrane</keyword>
<dbReference type="InterPro" id="IPR055342">
    <property type="entry name" value="MreC_beta-barrel_core"/>
</dbReference>
<dbReference type="AlphaFoldDB" id="A0A7M1B2Y4"/>
<name>A0A7M1B2Y4_9BACT</name>
<dbReference type="Proteomes" id="UP000593719">
    <property type="component" value="Chromosome"/>
</dbReference>
<evidence type="ECO:0000313" key="4">
    <source>
        <dbReference type="EMBL" id="QOP43876.1"/>
    </source>
</evidence>
<dbReference type="InterPro" id="IPR042175">
    <property type="entry name" value="Cell/Rod_MreC_2"/>
</dbReference>
<evidence type="ECO:0000256" key="1">
    <source>
        <dbReference type="SAM" id="Coils"/>
    </source>
</evidence>
<sequence length="253" mass="28937">MNKKTFVYFFILIALFMGALYYNNPIQSPIVSALNTIKSNYLNSIEFFNNKTDKYLFQAQEIENLKNRLKKYENNHLLLQQLTSELKDLYKENNSSLKTDPKVELVRAISYEKFGNINRLWMDIPDYNASKIYGLTYKEFVAGIVIAKNNKPLALLNSDIKSAYSVYVGKEKAPGIAHGNNAENIVINFIPAWFSIKPGDEVITSGLDNIFFKGLKVGKVLSVTRSQGYQNAVVKQYYKANEPGYFHIIRSLK</sequence>
<dbReference type="PANTHER" id="PTHR34138">
    <property type="entry name" value="CELL SHAPE-DETERMINING PROTEIN MREC"/>
    <property type="match status" value="1"/>
</dbReference>
<dbReference type="Gene3D" id="2.40.10.350">
    <property type="entry name" value="Rod shape-determining protein MreC, domain 2"/>
    <property type="match status" value="1"/>
</dbReference>